<feature type="compositionally biased region" description="Low complexity" evidence="1">
    <location>
        <begin position="1296"/>
        <end position="1305"/>
    </location>
</feature>
<comment type="caution">
    <text evidence="2">The sequence shown here is derived from an EMBL/GenBank/DDBJ whole genome shotgun (WGS) entry which is preliminary data.</text>
</comment>
<evidence type="ECO:0008006" key="4">
    <source>
        <dbReference type="Google" id="ProtNLM"/>
    </source>
</evidence>
<dbReference type="OrthoDB" id="5382203at2759"/>
<feature type="compositionally biased region" description="Low complexity" evidence="1">
    <location>
        <begin position="1358"/>
        <end position="1376"/>
    </location>
</feature>
<feature type="compositionally biased region" description="Low complexity" evidence="1">
    <location>
        <begin position="578"/>
        <end position="589"/>
    </location>
</feature>
<evidence type="ECO:0000313" key="3">
    <source>
        <dbReference type="Proteomes" id="UP000275385"/>
    </source>
</evidence>
<keyword evidence="3" id="KW-1185">Reference proteome</keyword>
<feature type="compositionally biased region" description="Low complexity" evidence="1">
    <location>
        <begin position="1324"/>
        <end position="1339"/>
    </location>
</feature>
<feature type="compositionally biased region" description="Basic and acidic residues" evidence="1">
    <location>
        <begin position="777"/>
        <end position="788"/>
    </location>
</feature>
<gene>
    <name evidence="2" type="ORF">DL546_004443</name>
</gene>
<accession>A0A420XZL9</accession>
<feature type="compositionally biased region" description="Basic and acidic residues" evidence="1">
    <location>
        <begin position="475"/>
        <end position="499"/>
    </location>
</feature>
<reference evidence="2 3" key="1">
    <citation type="submission" date="2018-08" db="EMBL/GenBank/DDBJ databases">
        <title>Draft genome of the lignicolous fungus Coniochaeta pulveracea.</title>
        <authorList>
            <person name="Borstlap C.J."/>
            <person name="De Witt R.N."/>
            <person name="Botha A."/>
            <person name="Volschenk H."/>
        </authorList>
    </citation>
    <scope>NUCLEOTIDE SEQUENCE [LARGE SCALE GENOMIC DNA]</scope>
    <source>
        <strain evidence="2 3">CAB683</strain>
    </source>
</reference>
<feature type="region of interest" description="Disordered" evidence="1">
    <location>
        <begin position="1225"/>
        <end position="1445"/>
    </location>
</feature>
<dbReference type="Proteomes" id="UP000275385">
    <property type="component" value="Unassembled WGS sequence"/>
</dbReference>
<feature type="compositionally biased region" description="Acidic residues" evidence="1">
    <location>
        <begin position="1227"/>
        <end position="1239"/>
    </location>
</feature>
<proteinExistence type="predicted"/>
<feature type="region of interest" description="Disordered" evidence="1">
    <location>
        <begin position="395"/>
        <end position="502"/>
    </location>
</feature>
<evidence type="ECO:0000313" key="2">
    <source>
        <dbReference type="EMBL" id="RKU41127.1"/>
    </source>
</evidence>
<feature type="compositionally biased region" description="Acidic residues" evidence="1">
    <location>
        <begin position="554"/>
        <end position="573"/>
    </location>
</feature>
<dbReference type="InterPro" id="IPR009072">
    <property type="entry name" value="Histone-fold"/>
</dbReference>
<dbReference type="GO" id="GO:0046982">
    <property type="term" value="F:protein heterodimerization activity"/>
    <property type="evidence" value="ECO:0007669"/>
    <property type="project" value="InterPro"/>
</dbReference>
<dbReference type="STRING" id="177199.A0A420XZL9"/>
<feature type="region of interest" description="Disordered" evidence="1">
    <location>
        <begin position="702"/>
        <end position="1095"/>
    </location>
</feature>
<protein>
    <recommendedName>
        <fullName evidence="4">Flo11</fullName>
    </recommendedName>
</protein>
<dbReference type="Gene3D" id="1.10.20.10">
    <property type="entry name" value="Histone, subunit A"/>
    <property type="match status" value="1"/>
</dbReference>
<feature type="compositionally biased region" description="Polar residues" evidence="1">
    <location>
        <begin position="753"/>
        <end position="772"/>
    </location>
</feature>
<feature type="compositionally biased region" description="Polar residues" evidence="1">
    <location>
        <begin position="898"/>
        <end position="910"/>
    </location>
</feature>
<dbReference type="EMBL" id="QVQW01000082">
    <property type="protein sequence ID" value="RKU41127.1"/>
    <property type="molecule type" value="Genomic_DNA"/>
</dbReference>
<feature type="compositionally biased region" description="Basic and acidic residues" evidence="1">
    <location>
        <begin position="928"/>
        <end position="941"/>
    </location>
</feature>
<name>A0A420XZL9_9PEZI</name>
<feature type="compositionally biased region" description="Polar residues" evidence="1">
    <location>
        <begin position="945"/>
        <end position="974"/>
    </location>
</feature>
<feature type="compositionally biased region" description="Basic and acidic residues" evidence="1">
    <location>
        <begin position="1001"/>
        <end position="1020"/>
    </location>
</feature>
<feature type="compositionally biased region" description="Polar residues" evidence="1">
    <location>
        <begin position="431"/>
        <end position="441"/>
    </location>
</feature>
<sequence>MTGPAFRSTSSPTESVMAFSNLEKSVSRSSTSISSPPQKTRSRTQSLSSDRPSTIGHCLMSPPLSVSPEAAFIAASAASQIVTNDHDSHADTWYDQHGIEPSSEPILVSPAALQLVNNFLDQLLFNFLSVARSTNLSALRPAVSEVLKPKLAKDAVNQADDELREYLGGGDDEITADPEAQSARDWDLELEWKRTRLRCMVYSSLGDMEEEDEDYYMEQENLDTSLGDRQAGAVSASVSIFLTSILEYLAEAALVIAGQAAYHRMQVRYEKEIKEGIRSSVDVAERLVIQELDMERVALDRTLGRLWRAWKKKIRSPGLTSEGSFSRLSAQHMRKASFNFNEATVPPTVPEPETEAEVKETPIQGPMEEYLFAASIPLPMRDNDVDEIEVPGLCSFRDDDEEDSEIRPAFKSARPKSLMILPHRVPADLPTPTSQPNTPVATSRKRSNSVPTPAASPLSAKRQKIEAVVVELPEGSDKTAEEDCAEDSSKEVPRAELTQHTDQAVQAGTLAVPTLSPAEKTHRRVASSESVVINTAAAVEVATVAGFKAQAEAEAEAEQDVTDIEEDHQEEEPQVLTSRRISVSGRSVSPTTSEPSKRVSVSLRPVRTLSVHSLRLIEVAGPRSPSTRSRGSSVDATEMIRAGNLSRTNSISTTPIVEEYRGLEPPATARTATSILSSESVSEAEEIAAEDRAISPLVRENEEGDAQDLATPTVQVRSPAQVEQVESHAASTQPIFGSARRKAPLASPRLASTPETVATTDVSPSSPHTNGGTFFFDDAKPDVPEKPSVHTRAVTQSPSVPPRSAGRPTMSGRQWSGLKVQTGSESSTVGPPSVQAQVEYRTRGETPSARTPDPPTKRLHTSASSVSSANTINNTPKFKPTRTSEEDVVKNFEELIQSDETIQYTLTPQSMRDDPFNGVSPVASGKPRRSEDAYRAADRSRSSSVVNQANQQHRPGSTRSGSVSRVTGLNSHPVTPSGYDVGQTANRANVTAPRSAPQASPKDRAKGPQARDPRLPRESLADFAEFIRSTGPAGEPAAAPSTSGNAFTRAAGQSAPVRPAGPVSVASGLTKASTSSSRTNLGRPRLQARDAAVDKTEDNSDLIDFIRQGPPSAVDAHRIPRAVAPFRTTMDSDQMSGAVGGKAVDATIQVRDMNEVRGSQASTTVTDYSMPSVQSSINSQTGLLRKQGANVQGPAYGGAANDSNTFDDMPIPKRKTRRVRDPYAIDLSDEEDDMLEDVEATPKAASRRPPPKEESLADFLRNYTPPPEPVRAPVAPASQPKKKASAPSLMARFTSRRGSVSTSGSQGNFKLPPPVPQTHSTRPVASRAGSVASARTSGTGRHVPIQVSMPPGADRYNPGYGAVPPSSGVGSRPPVSMHNGSRVSMKRFEPKEPAAAPTRSATSDLADFLRNSGPPPGTVVQDPYPMPQNDAKSGFFGRRKKASFT</sequence>
<feature type="compositionally biased region" description="Basic and acidic residues" evidence="1">
    <location>
        <begin position="882"/>
        <end position="893"/>
    </location>
</feature>
<feature type="compositionally biased region" description="Polar residues" evidence="1">
    <location>
        <begin position="36"/>
        <end position="52"/>
    </location>
</feature>
<feature type="compositionally biased region" description="Polar residues" evidence="1">
    <location>
        <begin position="861"/>
        <end position="876"/>
    </location>
</feature>
<feature type="region of interest" description="Disordered" evidence="1">
    <location>
        <begin position="554"/>
        <end position="601"/>
    </location>
</feature>
<feature type="region of interest" description="Disordered" evidence="1">
    <location>
        <begin position="1"/>
        <end position="54"/>
    </location>
</feature>
<feature type="compositionally biased region" description="Polar residues" evidence="1">
    <location>
        <begin position="811"/>
        <end position="836"/>
    </location>
</feature>
<evidence type="ECO:0000256" key="1">
    <source>
        <dbReference type="SAM" id="MobiDB-lite"/>
    </source>
</evidence>
<feature type="compositionally biased region" description="Polar residues" evidence="1">
    <location>
        <begin position="1070"/>
        <end position="1080"/>
    </location>
</feature>
<organism evidence="2 3">
    <name type="scientific">Coniochaeta pulveracea</name>
    <dbReference type="NCBI Taxonomy" id="177199"/>
    <lineage>
        <taxon>Eukaryota</taxon>
        <taxon>Fungi</taxon>
        <taxon>Dikarya</taxon>
        <taxon>Ascomycota</taxon>
        <taxon>Pezizomycotina</taxon>
        <taxon>Sordariomycetes</taxon>
        <taxon>Sordariomycetidae</taxon>
        <taxon>Coniochaetales</taxon>
        <taxon>Coniochaetaceae</taxon>
        <taxon>Coniochaeta</taxon>
    </lineage>
</organism>